<evidence type="ECO:0000313" key="2">
    <source>
        <dbReference type="EMBL" id="PKQ66420.1"/>
    </source>
</evidence>
<dbReference type="PANTHER" id="PTHR33930:SF2">
    <property type="entry name" value="BLR3452 PROTEIN"/>
    <property type="match status" value="1"/>
</dbReference>
<comment type="caution">
    <text evidence="2">The sequence shown here is derived from an EMBL/GenBank/DDBJ whole genome shotgun (WGS) entry which is preliminary data.</text>
</comment>
<dbReference type="GO" id="GO:0051920">
    <property type="term" value="F:peroxiredoxin activity"/>
    <property type="evidence" value="ECO:0007669"/>
    <property type="project" value="InterPro"/>
</dbReference>
<dbReference type="InterPro" id="IPR029032">
    <property type="entry name" value="AhpD-like"/>
</dbReference>
<evidence type="ECO:0000259" key="1">
    <source>
        <dbReference type="Pfam" id="PF02627"/>
    </source>
</evidence>
<protein>
    <recommendedName>
        <fullName evidence="1">Carboxymuconolactone decarboxylase-like domain-containing protein</fullName>
    </recommendedName>
</protein>
<sequence length="121" mass="13862">MEQMFGLVPTMFKSIPDSTLELEWELFKRLQLEEGAIGVKNRELIGLSIAAVTKCRYCAYFHTEMARLNGATDQEIEEAIHFAKASAGWSAYVNGMQLDFNDFKKEIDHACDHVRDLHLQH</sequence>
<dbReference type="Proteomes" id="UP000233618">
    <property type="component" value="Unassembled WGS sequence"/>
</dbReference>
<dbReference type="Gene3D" id="1.20.1290.10">
    <property type="entry name" value="AhpD-like"/>
    <property type="match status" value="1"/>
</dbReference>
<reference evidence="2 3" key="1">
    <citation type="journal article" date="2017" name="Front. Microbiol.">
        <title>Labilibaculum manganireducens gen. nov., sp. nov. and Labilibaculum filiforme sp. nov., Novel Bacteroidetes Isolated from Subsurface Sediments of the Baltic Sea.</title>
        <authorList>
            <person name="Vandieken V."/>
            <person name="Marshall I.P."/>
            <person name="Niemann H."/>
            <person name="Engelen B."/>
            <person name="Cypionka H."/>
        </authorList>
    </citation>
    <scope>NUCLEOTIDE SEQUENCE [LARGE SCALE GENOMIC DNA]</scope>
    <source>
        <strain evidence="2 3">59.10-2M</strain>
    </source>
</reference>
<name>A0A2N3I805_9BACT</name>
<dbReference type="Pfam" id="PF02627">
    <property type="entry name" value="CMD"/>
    <property type="match status" value="1"/>
</dbReference>
<keyword evidence="3" id="KW-1185">Reference proteome</keyword>
<dbReference type="InterPro" id="IPR004675">
    <property type="entry name" value="AhpD_core"/>
</dbReference>
<proteinExistence type="predicted"/>
<evidence type="ECO:0000313" key="3">
    <source>
        <dbReference type="Proteomes" id="UP000233618"/>
    </source>
</evidence>
<dbReference type="PANTHER" id="PTHR33930">
    <property type="entry name" value="ALKYL HYDROPEROXIDE REDUCTASE AHPD"/>
    <property type="match status" value="1"/>
</dbReference>
<dbReference type="SUPFAM" id="SSF69118">
    <property type="entry name" value="AhpD-like"/>
    <property type="match status" value="1"/>
</dbReference>
<dbReference type="EMBL" id="MVDE01000015">
    <property type="protein sequence ID" value="PKQ66420.1"/>
    <property type="molecule type" value="Genomic_DNA"/>
</dbReference>
<accession>A0A2N3I805</accession>
<dbReference type="NCBIfam" id="TIGR00778">
    <property type="entry name" value="ahpD_dom"/>
    <property type="match status" value="1"/>
</dbReference>
<gene>
    <name evidence="2" type="ORF">BZG01_11300</name>
</gene>
<dbReference type="AlphaFoldDB" id="A0A2N3I805"/>
<organism evidence="2 3">
    <name type="scientific">Labilibaculum manganireducens</name>
    <dbReference type="NCBI Taxonomy" id="1940525"/>
    <lineage>
        <taxon>Bacteria</taxon>
        <taxon>Pseudomonadati</taxon>
        <taxon>Bacteroidota</taxon>
        <taxon>Bacteroidia</taxon>
        <taxon>Marinilabiliales</taxon>
        <taxon>Marinifilaceae</taxon>
        <taxon>Labilibaculum</taxon>
    </lineage>
</organism>
<feature type="domain" description="Carboxymuconolactone decarboxylase-like" evidence="1">
    <location>
        <begin position="28"/>
        <end position="96"/>
    </location>
</feature>
<dbReference type="InterPro" id="IPR003779">
    <property type="entry name" value="CMD-like"/>
</dbReference>